<dbReference type="PROSITE" id="PS51207">
    <property type="entry name" value="PXA"/>
    <property type="match status" value="1"/>
</dbReference>
<reference evidence="5" key="1">
    <citation type="submission" date="2022-10" db="EMBL/GenBank/DDBJ databases">
        <title>Determination and structural analysis of whole genome sequence of Sarocladium strictum F4-1.</title>
        <authorList>
            <person name="Hu L."/>
            <person name="Jiang Y."/>
        </authorList>
    </citation>
    <scope>NUCLEOTIDE SEQUENCE</scope>
    <source>
        <strain evidence="5">F4-1</strain>
    </source>
</reference>
<proteinExistence type="predicted"/>
<keyword evidence="2" id="KW-0963">Cytoplasm</keyword>
<organism evidence="5 6">
    <name type="scientific">Sarocladium strictum</name>
    <name type="common">Black bundle disease fungus</name>
    <name type="synonym">Acremonium strictum</name>
    <dbReference type="NCBI Taxonomy" id="5046"/>
    <lineage>
        <taxon>Eukaryota</taxon>
        <taxon>Fungi</taxon>
        <taxon>Dikarya</taxon>
        <taxon>Ascomycota</taxon>
        <taxon>Pezizomycotina</taxon>
        <taxon>Sordariomycetes</taxon>
        <taxon>Hypocreomycetidae</taxon>
        <taxon>Hypocreales</taxon>
        <taxon>Sarocladiaceae</taxon>
        <taxon>Sarocladium</taxon>
    </lineage>
</organism>
<dbReference type="Proteomes" id="UP001175261">
    <property type="component" value="Unassembled WGS sequence"/>
</dbReference>
<feature type="compositionally biased region" description="Pro residues" evidence="3">
    <location>
        <begin position="1"/>
        <end position="16"/>
    </location>
</feature>
<dbReference type="GO" id="GO:0035091">
    <property type="term" value="F:phosphatidylinositol binding"/>
    <property type="evidence" value="ECO:0007669"/>
    <property type="project" value="TreeGrafter"/>
</dbReference>
<evidence type="ECO:0000256" key="2">
    <source>
        <dbReference type="ARBA" id="ARBA00022490"/>
    </source>
</evidence>
<comment type="subcellular location">
    <subcellularLocation>
        <location evidence="1">Cytoplasm</location>
    </subcellularLocation>
</comment>
<evidence type="ECO:0000256" key="1">
    <source>
        <dbReference type="ARBA" id="ARBA00004496"/>
    </source>
</evidence>
<dbReference type="GO" id="GO:0005770">
    <property type="term" value="C:late endosome"/>
    <property type="evidence" value="ECO:0007669"/>
    <property type="project" value="TreeGrafter"/>
</dbReference>
<dbReference type="Pfam" id="PF02194">
    <property type="entry name" value="PXA"/>
    <property type="match status" value="1"/>
</dbReference>
<keyword evidence="6" id="KW-1185">Reference proteome</keyword>
<feature type="domain" description="PXA" evidence="4">
    <location>
        <begin position="83"/>
        <end position="271"/>
    </location>
</feature>
<dbReference type="InterPro" id="IPR003114">
    <property type="entry name" value="Phox_assoc"/>
</dbReference>
<sequence>MTDISVPPPNRPPIPHSKPSSPATAPKPIPSRRQNTHRSAAADPLSNRATENLIRRTLYPQRCGSSDKESPAIDDILPPLSSRNDVDLQLYAFLAIILREFVQSWYSKITTDETFVQELLHVIAHCSRALEQRFRKVDLQSLVLDEIPDLLDKHITAYRASHGSAVQIPLKINSHDIYHALTPLPALSPVPHPEDLATVELQQQNETLYRQLLVQGVLSILLPTEDLENPCLTALVEQIVAELIVGNVIVNKAAQPWLLFEGICIIARVLQQKKDIASSDEGLGLIGPSRRQWSVHGFLVSIIGWFMILITSLRLGLATMLASSSLPTRRCRLDGTGGDGLKDHQVADVAREPVPVLEFRLWACLGNIAELGLRMPWLGGMLSLLKYGAVYGPGRIADVDGVFDRILSYHMATLLDPAHLPSALRTLRGVLFPNNAPGTPSLFPPSSDEALLALRRRAASSLWGLLPKGAGRLYFGSRIWREPAAPSASVGSANRDGEDEDMIDEVEGLLMVLSDEYCNKHLIYGVLETILLRLMPELAEKGIVELLEERLG</sequence>
<feature type="region of interest" description="Disordered" evidence="3">
    <location>
        <begin position="1"/>
        <end position="47"/>
    </location>
</feature>
<dbReference type="GO" id="GO:0005769">
    <property type="term" value="C:early endosome"/>
    <property type="evidence" value="ECO:0007669"/>
    <property type="project" value="TreeGrafter"/>
</dbReference>
<feature type="compositionally biased region" description="Low complexity" evidence="3">
    <location>
        <begin position="17"/>
        <end position="26"/>
    </location>
</feature>
<dbReference type="SMART" id="SM00313">
    <property type="entry name" value="PXA"/>
    <property type="match status" value="1"/>
</dbReference>
<comment type="caution">
    <text evidence="5">The sequence shown here is derived from an EMBL/GenBank/DDBJ whole genome shotgun (WGS) entry which is preliminary data.</text>
</comment>
<dbReference type="GO" id="GO:0045022">
    <property type="term" value="P:early endosome to late endosome transport"/>
    <property type="evidence" value="ECO:0007669"/>
    <property type="project" value="TreeGrafter"/>
</dbReference>
<evidence type="ECO:0000256" key="3">
    <source>
        <dbReference type="SAM" id="MobiDB-lite"/>
    </source>
</evidence>
<dbReference type="PANTHER" id="PTHR22999">
    <property type="entry name" value="PX SERINE/THREONINE KINASE PXK"/>
    <property type="match status" value="1"/>
</dbReference>
<dbReference type="EMBL" id="JAPDFR010000002">
    <property type="protein sequence ID" value="KAK0389263.1"/>
    <property type="molecule type" value="Genomic_DNA"/>
</dbReference>
<evidence type="ECO:0000313" key="6">
    <source>
        <dbReference type="Proteomes" id="UP001175261"/>
    </source>
</evidence>
<name>A0AA39GMB7_SARSR</name>
<dbReference type="AlphaFoldDB" id="A0AA39GMB7"/>
<gene>
    <name evidence="5" type="ORF">NLU13_2838</name>
</gene>
<protein>
    <recommendedName>
        <fullName evidence="4">PXA domain-containing protein</fullName>
    </recommendedName>
</protein>
<dbReference type="PANTHER" id="PTHR22999:SF23">
    <property type="entry name" value="SORTING NEXIN-16"/>
    <property type="match status" value="1"/>
</dbReference>
<accession>A0AA39GMB7</accession>
<evidence type="ECO:0000259" key="4">
    <source>
        <dbReference type="PROSITE" id="PS51207"/>
    </source>
</evidence>
<evidence type="ECO:0000313" key="5">
    <source>
        <dbReference type="EMBL" id="KAK0389263.1"/>
    </source>
</evidence>
<dbReference type="InterPro" id="IPR051837">
    <property type="entry name" value="SortingNexin/PXDomain-PKLike"/>
</dbReference>